<protein>
    <submittedName>
        <fullName evidence="2">Ribonuclease Z</fullName>
    </submittedName>
</protein>
<dbReference type="AlphaFoldDB" id="A0A0X8HEA3"/>
<dbReference type="STRING" id="507626.LOKO_01969"/>
<dbReference type="KEGG" id="hco:LOKO_01969"/>
<proteinExistence type="predicted"/>
<feature type="domain" description="Metallo-beta-lactamase" evidence="1">
    <location>
        <begin position="17"/>
        <end position="230"/>
    </location>
</feature>
<dbReference type="OrthoDB" id="9803916at2"/>
<dbReference type="InterPro" id="IPR036866">
    <property type="entry name" value="RibonucZ/Hydroxyglut_hydro"/>
</dbReference>
<evidence type="ECO:0000259" key="1">
    <source>
        <dbReference type="SMART" id="SM00849"/>
    </source>
</evidence>
<dbReference type="Proteomes" id="UP000063387">
    <property type="component" value="Chromosome"/>
</dbReference>
<sequence>MHIQTLGASGGMESREGTTAFLLAPNLLLDAGTGAQQLTPAQMARIDSVLLTHAHLDHIASLPLLIDTQYERMIEQGKALTVYALPQVIEILKQHVFNDAIWPDFSVLPSSEKAVLRFSPLSPWESLTLPTDEGEPLTITPFPVSHSVPACGYLVSDDTMKFAFSGDTGLDVSVTTSLNRLGALDCLVIECAFANQLDDLAEIACHLTPQRLAALLATLDSPPKMLWVTHLKPGLREQIFTELQHALPDTLTWSLPS</sequence>
<dbReference type="GO" id="GO:0006198">
    <property type="term" value="P:cAMP catabolic process"/>
    <property type="evidence" value="ECO:0007669"/>
    <property type="project" value="InterPro"/>
</dbReference>
<evidence type="ECO:0000313" key="3">
    <source>
        <dbReference type="Proteomes" id="UP000063387"/>
    </source>
</evidence>
<dbReference type="GO" id="GO:0047555">
    <property type="term" value="F:3',5'-cyclic-GMP phosphodiesterase activity"/>
    <property type="evidence" value="ECO:0007669"/>
    <property type="project" value="TreeGrafter"/>
</dbReference>
<reference evidence="2 3" key="2">
    <citation type="submission" date="2016-02" db="EMBL/GenBank/DDBJ databases">
        <authorList>
            <person name="Wen L."/>
            <person name="He K."/>
            <person name="Yang H."/>
        </authorList>
    </citation>
    <scope>NUCLEOTIDE SEQUENCE [LARGE SCALE GENOMIC DNA]</scope>
    <source>
        <strain evidence="2 3">AGD 8-3</strain>
    </source>
</reference>
<dbReference type="EMBL" id="CP014226">
    <property type="protein sequence ID" value="AMD01036.1"/>
    <property type="molecule type" value="Genomic_DNA"/>
</dbReference>
<dbReference type="RefSeq" id="WP_066448287.1">
    <property type="nucleotide sequence ID" value="NZ_CP014226.1"/>
</dbReference>
<dbReference type="Pfam" id="PF12706">
    <property type="entry name" value="Lactamase_B_2"/>
    <property type="match status" value="1"/>
</dbReference>
<dbReference type="PANTHER" id="PTHR28283">
    <property type="entry name" value="3',5'-CYCLIC-NUCLEOTIDE PHOSPHODIESTERASE 1"/>
    <property type="match status" value="1"/>
</dbReference>
<dbReference type="PRINTS" id="PR00388">
    <property type="entry name" value="PDIESTERASE2"/>
</dbReference>
<name>A0A0X8HEA3_9GAMM</name>
<accession>A0A0X8HEA3</accession>
<dbReference type="GO" id="GO:1902660">
    <property type="term" value="P:negative regulation of glucose mediated signaling pathway"/>
    <property type="evidence" value="ECO:0007669"/>
    <property type="project" value="TreeGrafter"/>
</dbReference>
<dbReference type="InterPro" id="IPR000396">
    <property type="entry name" value="Pdiesterase2"/>
</dbReference>
<organism evidence="2 3">
    <name type="scientific">Halomonas chromatireducens</name>
    <dbReference type="NCBI Taxonomy" id="507626"/>
    <lineage>
        <taxon>Bacteria</taxon>
        <taxon>Pseudomonadati</taxon>
        <taxon>Pseudomonadota</taxon>
        <taxon>Gammaproteobacteria</taxon>
        <taxon>Oceanospirillales</taxon>
        <taxon>Halomonadaceae</taxon>
        <taxon>Halomonas</taxon>
    </lineage>
</organism>
<dbReference type="SUPFAM" id="SSF56281">
    <property type="entry name" value="Metallo-hydrolase/oxidoreductase"/>
    <property type="match status" value="1"/>
</dbReference>
<dbReference type="SMART" id="SM00849">
    <property type="entry name" value="Lactamase_B"/>
    <property type="match status" value="1"/>
</dbReference>
<evidence type="ECO:0000313" key="2">
    <source>
        <dbReference type="EMBL" id="AMD01036.1"/>
    </source>
</evidence>
<reference evidence="2 3" key="1">
    <citation type="journal article" date="2016" name="Genome Announc.">
        <title>Draft Genome Sequence of 'Halomonas chromatireducens' Strain AGD 8-3, a Haloalkaliphilic Chromate- and Selenite-Reducing Gammaproteobacterium.</title>
        <authorList>
            <person name="Sharko F.S."/>
            <person name="Shapovalova A.A."/>
            <person name="Tsygankova S.V."/>
            <person name="Komova A.V."/>
            <person name="Boulygina E.S."/>
            <person name="Teslyuk A.B."/>
            <person name="Gotovtsev P.M."/>
            <person name="Namsaraev Z.B."/>
            <person name="Khijniak T.V."/>
            <person name="Nedoluzhko A.V."/>
            <person name="Vasilov R.G."/>
        </authorList>
    </citation>
    <scope>NUCLEOTIDE SEQUENCE [LARGE SCALE GENOMIC DNA]</scope>
    <source>
        <strain evidence="2 3">AGD 8-3</strain>
    </source>
</reference>
<keyword evidence="3" id="KW-1185">Reference proteome</keyword>
<dbReference type="Gene3D" id="3.60.15.10">
    <property type="entry name" value="Ribonuclease Z/Hydroxyacylglutathione hydrolase-like"/>
    <property type="match status" value="1"/>
</dbReference>
<dbReference type="CDD" id="cd07735">
    <property type="entry name" value="class_II_PDE_MBL-fold"/>
    <property type="match status" value="1"/>
</dbReference>
<dbReference type="PANTHER" id="PTHR28283:SF1">
    <property type="entry name" value="3',5'-CYCLIC-NUCLEOTIDE PHOSPHODIESTERASE 1"/>
    <property type="match status" value="1"/>
</dbReference>
<dbReference type="GO" id="GO:0004115">
    <property type="term" value="F:3',5'-cyclic-AMP phosphodiesterase activity"/>
    <property type="evidence" value="ECO:0007669"/>
    <property type="project" value="InterPro"/>
</dbReference>
<dbReference type="PATRIC" id="fig|507626.3.peg.1963"/>
<gene>
    <name evidence="2" type="ORF">LOKO_01969</name>
</gene>
<dbReference type="InterPro" id="IPR001279">
    <property type="entry name" value="Metallo-B-lactamas"/>
</dbReference>